<dbReference type="GO" id="GO:0009427">
    <property type="term" value="C:bacterial-type flagellum basal body, distal rod, L ring"/>
    <property type="evidence" value="ECO:0007669"/>
    <property type="project" value="InterPro"/>
</dbReference>
<dbReference type="Pfam" id="PF02107">
    <property type="entry name" value="FlgH"/>
    <property type="match status" value="1"/>
</dbReference>
<evidence type="ECO:0000256" key="4">
    <source>
        <dbReference type="ARBA" id="ARBA00023136"/>
    </source>
</evidence>
<protein>
    <recommendedName>
        <fullName evidence="7">Flagellar L-ring protein</fullName>
    </recommendedName>
    <alternativeName>
        <fullName evidence="7">Basal body L-ring protein</fullName>
    </alternativeName>
</protein>
<evidence type="ECO:0000256" key="7">
    <source>
        <dbReference type="HAMAP-Rule" id="MF_00415"/>
    </source>
</evidence>
<keyword evidence="4 7" id="KW-0472">Membrane</keyword>
<evidence type="ECO:0000256" key="1">
    <source>
        <dbReference type="ARBA" id="ARBA00002591"/>
    </source>
</evidence>
<feature type="region of interest" description="Disordered" evidence="8">
    <location>
        <begin position="120"/>
        <end position="149"/>
    </location>
</feature>
<dbReference type="HAMAP" id="MF_00415">
    <property type="entry name" value="FlgH"/>
    <property type="match status" value="1"/>
</dbReference>
<dbReference type="GO" id="GO:0009279">
    <property type="term" value="C:cell outer membrane"/>
    <property type="evidence" value="ECO:0007669"/>
    <property type="project" value="UniProtKB-SubCell"/>
</dbReference>
<dbReference type="RefSeq" id="WP_029929839.1">
    <property type="nucleotide sequence ID" value="NZ_CP103346.1"/>
</dbReference>
<dbReference type="NCBIfam" id="NF001305">
    <property type="entry name" value="PRK00249.1-5"/>
    <property type="match status" value="1"/>
</dbReference>
<sequence length="242" mass="25877">MKNSMNKATLAAAVLVLLTGCATKPEEIGRAPDLSPVAAHLGMQNNPQFNGYPARPSKATYSLWDQRSTNFFKDPRAATPGDVLTVIISINDRANLDNKTDRERVSKGIYGAGGSFATSSSTGAGAGGDMDASLNTHSDSKSKGKGTIERSEDIRLQVAAIVTDTLPNGNMIIRGSQEVRVNNELRVLNVAGVVRPRDISGNNTISYDKIAEARISYGGRGRLSEIQQPPYGQQILDQVSPF</sequence>
<keyword evidence="7" id="KW-0449">Lipoprotein</keyword>
<dbReference type="GO" id="GO:0071973">
    <property type="term" value="P:bacterial-type flagellum-dependent cell motility"/>
    <property type="evidence" value="ECO:0007669"/>
    <property type="project" value="InterPro"/>
</dbReference>
<evidence type="ECO:0000313" key="10">
    <source>
        <dbReference type="Proteomes" id="UP000481876"/>
    </source>
</evidence>
<dbReference type="PANTHER" id="PTHR34933">
    <property type="entry name" value="FLAGELLAR L-RING PROTEIN"/>
    <property type="match status" value="1"/>
</dbReference>
<evidence type="ECO:0000256" key="5">
    <source>
        <dbReference type="ARBA" id="ARBA00023143"/>
    </source>
</evidence>
<comment type="caution">
    <text evidence="9">The sequence shown here is derived from an EMBL/GenBank/DDBJ whole genome shotgun (WGS) entry which is preliminary data.</text>
</comment>
<accession>A0A011V4V8</accession>
<comment type="function">
    <text evidence="1 7">Assembles around the rod to form the L-ring and probably protects the motor/basal body from shearing forces during rotation.</text>
</comment>
<gene>
    <name evidence="7" type="primary">flgH</name>
    <name evidence="9" type="ORF">F9L04_17255</name>
</gene>
<proteinExistence type="inferred from homology"/>
<keyword evidence="6 7" id="KW-0998">Cell outer membrane</keyword>
<dbReference type="PROSITE" id="PS51257">
    <property type="entry name" value="PROKAR_LIPOPROTEIN"/>
    <property type="match status" value="1"/>
</dbReference>
<dbReference type="PANTHER" id="PTHR34933:SF1">
    <property type="entry name" value="FLAGELLAR L-RING PROTEIN"/>
    <property type="match status" value="1"/>
</dbReference>
<dbReference type="EMBL" id="WBWS01000018">
    <property type="protein sequence ID" value="KAB2766166.1"/>
    <property type="molecule type" value="Genomic_DNA"/>
</dbReference>
<dbReference type="Proteomes" id="UP000481876">
    <property type="component" value="Unassembled WGS sequence"/>
</dbReference>
<evidence type="ECO:0000256" key="6">
    <source>
        <dbReference type="ARBA" id="ARBA00023237"/>
    </source>
</evidence>
<name>A0A011V4V8_BRUAN</name>
<evidence type="ECO:0000256" key="2">
    <source>
        <dbReference type="ARBA" id="ARBA00006929"/>
    </source>
</evidence>
<comment type="subunit">
    <text evidence="7">The basal body constitutes a major portion of the flagellar organelle and consists of four rings (L,P,S, and M) mounted on a central rod.</text>
</comment>
<keyword evidence="3 7" id="KW-0732">Signal</keyword>
<feature type="compositionally biased region" description="Basic and acidic residues" evidence="8">
    <location>
        <begin position="138"/>
        <end position="149"/>
    </location>
</feature>
<dbReference type="InterPro" id="IPR000527">
    <property type="entry name" value="Flag_Lring"/>
</dbReference>
<dbReference type="AlphaFoldDB" id="A0A011V4V8"/>
<organism evidence="9 10">
    <name type="scientific">Brucella anthropi</name>
    <name type="common">Ochrobactrum anthropi</name>
    <dbReference type="NCBI Taxonomy" id="529"/>
    <lineage>
        <taxon>Bacteria</taxon>
        <taxon>Pseudomonadati</taxon>
        <taxon>Pseudomonadota</taxon>
        <taxon>Alphaproteobacteria</taxon>
        <taxon>Hyphomicrobiales</taxon>
        <taxon>Brucellaceae</taxon>
        <taxon>Brucella/Ochrobactrum group</taxon>
        <taxon>Brucella</taxon>
    </lineage>
</organism>
<dbReference type="PRINTS" id="PR01008">
    <property type="entry name" value="FLGLRINGFLGH"/>
</dbReference>
<keyword evidence="9" id="KW-0282">Flagellum</keyword>
<evidence type="ECO:0000313" key="9">
    <source>
        <dbReference type="EMBL" id="KAB2766166.1"/>
    </source>
</evidence>
<keyword evidence="9" id="KW-0966">Cell projection</keyword>
<dbReference type="GO" id="GO:0003774">
    <property type="term" value="F:cytoskeletal motor activity"/>
    <property type="evidence" value="ECO:0007669"/>
    <property type="project" value="InterPro"/>
</dbReference>
<comment type="similarity">
    <text evidence="2 7">Belongs to the FlgH family.</text>
</comment>
<evidence type="ECO:0000256" key="8">
    <source>
        <dbReference type="SAM" id="MobiDB-lite"/>
    </source>
</evidence>
<reference evidence="9 10" key="1">
    <citation type="submission" date="2019-09" db="EMBL/GenBank/DDBJ databases">
        <title>Taxonomic organization of the family Brucellaceae based on a phylogenomic approach.</title>
        <authorList>
            <person name="Leclercq S."/>
            <person name="Cloeckaert A."/>
            <person name="Zygmunt M.S."/>
        </authorList>
    </citation>
    <scope>NUCLEOTIDE SEQUENCE [LARGE SCALE GENOMIC DNA]</scope>
    <source>
        <strain evidence="9 10">LMG 3313</strain>
    </source>
</reference>
<evidence type="ECO:0000256" key="3">
    <source>
        <dbReference type="ARBA" id="ARBA00022729"/>
    </source>
</evidence>
<keyword evidence="9" id="KW-0969">Cilium</keyword>
<comment type="subcellular location">
    <subcellularLocation>
        <location evidence="7">Cell outer membrane</location>
        <topology evidence="7">Lipid-anchor</topology>
    </subcellularLocation>
    <subcellularLocation>
        <location evidence="7">Bacterial flagellum basal body</location>
    </subcellularLocation>
</comment>
<keyword evidence="5 7" id="KW-0975">Bacterial flagellum</keyword>